<comment type="caution">
    <text evidence="4">The sequence shown here is derived from an EMBL/GenBank/DDBJ whole genome shotgun (WGS) entry which is preliminary data.</text>
</comment>
<dbReference type="EC" id="3.1.2.-" evidence="4"/>
<dbReference type="InterPro" id="IPR039298">
    <property type="entry name" value="ACOT13"/>
</dbReference>
<accession>A0A1V4SHW7</accession>
<comment type="similarity">
    <text evidence="1">Belongs to the thioesterase PaaI family.</text>
</comment>
<evidence type="ECO:0000256" key="1">
    <source>
        <dbReference type="ARBA" id="ARBA00008324"/>
    </source>
</evidence>
<organism evidence="4 5">
    <name type="scientific">Ruminiclostridium hungatei</name>
    <name type="common">Clostridium hungatei</name>
    <dbReference type="NCBI Taxonomy" id="48256"/>
    <lineage>
        <taxon>Bacteria</taxon>
        <taxon>Bacillati</taxon>
        <taxon>Bacillota</taxon>
        <taxon>Clostridia</taxon>
        <taxon>Eubacteriales</taxon>
        <taxon>Oscillospiraceae</taxon>
        <taxon>Ruminiclostridium</taxon>
    </lineage>
</organism>
<keyword evidence="5" id="KW-1185">Reference proteome</keyword>
<dbReference type="InterPro" id="IPR003736">
    <property type="entry name" value="PAAI_dom"/>
</dbReference>
<dbReference type="EMBL" id="MZGX01000017">
    <property type="protein sequence ID" value="OPX43479.1"/>
    <property type="molecule type" value="Genomic_DNA"/>
</dbReference>
<evidence type="ECO:0000313" key="4">
    <source>
        <dbReference type="EMBL" id="OPX43479.1"/>
    </source>
</evidence>
<dbReference type="PANTHER" id="PTHR21660">
    <property type="entry name" value="THIOESTERASE SUPERFAMILY MEMBER-RELATED"/>
    <property type="match status" value="1"/>
</dbReference>
<dbReference type="Proteomes" id="UP000191554">
    <property type="component" value="Unassembled WGS sequence"/>
</dbReference>
<evidence type="ECO:0000313" key="5">
    <source>
        <dbReference type="Proteomes" id="UP000191554"/>
    </source>
</evidence>
<feature type="domain" description="Thioesterase" evidence="3">
    <location>
        <begin position="51"/>
        <end position="124"/>
    </location>
</feature>
<dbReference type="Gene3D" id="3.10.129.10">
    <property type="entry name" value="Hotdog Thioesterase"/>
    <property type="match status" value="1"/>
</dbReference>
<protein>
    <submittedName>
        <fullName evidence="4">Acyl-coenzyme A thioesterase PaaI</fullName>
        <ecNumber evidence="4">3.1.2.-</ecNumber>
    </submittedName>
</protein>
<proteinExistence type="inferred from homology"/>
<dbReference type="STRING" id="48256.CLHUN_26260"/>
<dbReference type="InterPro" id="IPR029069">
    <property type="entry name" value="HotDog_dom_sf"/>
</dbReference>
<dbReference type="AlphaFoldDB" id="A0A1V4SHW7"/>
<evidence type="ECO:0000259" key="3">
    <source>
        <dbReference type="Pfam" id="PF03061"/>
    </source>
</evidence>
<dbReference type="InterPro" id="IPR006683">
    <property type="entry name" value="Thioestr_dom"/>
</dbReference>
<keyword evidence="2 4" id="KW-0378">Hydrolase</keyword>
<dbReference type="GO" id="GO:0047617">
    <property type="term" value="F:fatty acyl-CoA hydrolase activity"/>
    <property type="evidence" value="ECO:0007669"/>
    <property type="project" value="InterPro"/>
</dbReference>
<dbReference type="SUPFAM" id="SSF54637">
    <property type="entry name" value="Thioesterase/thiol ester dehydrase-isomerase"/>
    <property type="match status" value="1"/>
</dbReference>
<dbReference type="PANTHER" id="PTHR21660:SF1">
    <property type="entry name" value="ACYL-COENZYME A THIOESTERASE 13"/>
    <property type="match status" value="1"/>
</dbReference>
<dbReference type="RefSeq" id="WP_080065080.1">
    <property type="nucleotide sequence ID" value="NZ_MZGX01000017.1"/>
</dbReference>
<dbReference type="Pfam" id="PF03061">
    <property type="entry name" value="4HBT"/>
    <property type="match status" value="1"/>
</dbReference>
<evidence type="ECO:0000256" key="2">
    <source>
        <dbReference type="ARBA" id="ARBA00022801"/>
    </source>
</evidence>
<dbReference type="OrthoDB" id="328435at2"/>
<name>A0A1V4SHW7_RUMHU</name>
<dbReference type="NCBIfam" id="TIGR00369">
    <property type="entry name" value="unchar_dom_1"/>
    <property type="match status" value="1"/>
</dbReference>
<gene>
    <name evidence="4" type="primary">paaI_2</name>
    <name evidence="4" type="ORF">CLHUN_26260</name>
</gene>
<dbReference type="CDD" id="cd03443">
    <property type="entry name" value="PaaI_thioesterase"/>
    <property type="match status" value="1"/>
</dbReference>
<sequence length="141" mass="15472">MKEKLLWLQNYLKETYDTPILENFLGLEVSALEEGKIVYTAKIVDRHCNMYGFIHGGTLASVSDIAMGVACITLGKKVVTIDMNISYIKNAPAGSIITAIGQVVGNGRTIMRATGEIYCEQQLLVRSQASYFVTGEFGEGR</sequence>
<reference evidence="4 5" key="1">
    <citation type="submission" date="2017-03" db="EMBL/GenBank/DDBJ databases">
        <title>Genome sequence of Clostridium hungatei DSM 14427.</title>
        <authorList>
            <person name="Poehlein A."/>
            <person name="Daniel R."/>
        </authorList>
    </citation>
    <scope>NUCLEOTIDE SEQUENCE [LARGE SCALE GENOMIC DNA]</scope>
    <source>
        <strain evidence="4 5">DSM 14427</strain>
    </source>
</reference>